<dbReference type="SUPFAM" id="SSF50998">
    <property type="entry name" value="Quinoprotein alcohol dehydrogenase-like"/>
    <property type="match status" value="1"/>
</dbReference>
<name>X0S6J2_9ZZZZ</name>
<dbReference type="Gene3D" id="2.130.10.10">
    <property type="entry name" value="YVTN repeat-like/Quinoprotein amine dehydrogenase"/>
    <property type="match status" value="1"/>
</dbReference>
<dbReference type="AlphaFoldDB" id="X0S6J2"/>
<proteinExistence type="predicted"/>
<feature type="non-terminal residue" evidence="1">
    <location>
        <position position="1"/>
    </location>
</feature>
<comment type="caution">
    <text evidence="1">The sequence shown here is derived from an EMBL/GenBank/DDBJ whole genome shotgun (WGS) entry which is preliminary data.</text>
</comment>
<sequence>FGLDKMIGYTRAEPPVWKQWLPVRIQAMVKAGDILFVAGAPDVFEPKDPYAAFEARKGAQVVAVSAKDGKKLAEYKLESPPVFDGMIAANGRLYISTRDGQVLCMGKKD</sequence>
<organism evidence="1">
    <name type="scientific">marine sediment metagenome</name>
    <dbReference type="NCBI Taxonomy" id="412755"/>
    <lineage>
        <taxon>unclassified sequences</taxon>
        <taxon>metagenomes</taxon>
        <taxon>ecological metagenomes</taxon>
    </lineage>
</organism>
<gene>
    <name evidence="1" type="ORF">S01H1_13534</name>
</gene>
<protein>
    <recommendedName>
        <fullName evidence="2">Glucose/Sorbosone dehydrogenase domain-containing protein</fullName>
    </recommendedName>
</protein>
<dbReference type="EMBL" id="BARS01006987">
    <property type="protein sequence ID" value="GAF76624.1"/>
    <property type="molecule type" value="Genomic_DNA"/>
</dbReference>
<evidence type="ECO:0008006" key="2">
    <source>
        <dbReference type="Google" id="ProtNLM"/>
    </source>
</evidence>
<accession>X0S6J2</accession>
<reference evidence="1" key="1">
    <citation type="journal article" date="2014" name="Front. Microbiol.">
        <title>High frequency of phylogenetically diverse reductive dehalogenase-homologous genes in deep subseafloor sedimentary metagenomes.</title>
        <authorList>
            <person name="Kawai M."/>
            <person name="Futagami T."/>
            <person name="Toyoda A."/>
            <person name="Takaki Y."/>
            <person name="Nishi S."/>
            <person name="Hori S."/>
            <person name="Arai W."/>
            <person name="Tsubouchi T."/>
            <person name="Morono Y."/>
            <person name="Uchiyama I."/>
            <person name="Ito T."/>
            <person name="Fujiyama A."/>
            <person name="Inagaki F."/>
            <person name="Takami H."/>
        </authorList>
    </citation>
    <scope>NUCLEOTIDE SEQUENCE</scope>
    <source>
        <strain evidence="1">Expedition CK06-06</strain>
    </source>
</reference>
<evidence type="ECO:0000313" key="1">
    <source>
        <dbReference type="EMBL" id="GAF76624.1"/>
    </source>
</evidence>
<dbReference type="InterPro" id="IPR011047">
    <property type="entry name" value="Quinoprotein_ADH-like_sf"/>
</dbReference>
<dbReference type="InterPro" id="IPR015943">
    <property type="entry name" value="WD40/YVTN_repeat-like_dom_sf"/>
</dbReference>